<dbReference type="SMART" id="SM00487">
    <property type="entry name" value="DEXDc"/>
    <property type="match status" value="1"/>
</dbReference>
<dbReference type="CDD" id="cd18791">
    <property type="entry name" value="SF2_C_RHA"/>
    <property type="match status" value="1"/>
</dbReference>
<feature type="domain" description="Helicase C-terminal" evidence="7">
    <location>
        <begin position="208"/>
        <end position="367"/>
    </location>
</feature>
<dbReference type="SUPFAM" id="SSF52540">
    <property type="entry name" value="P-loop containing nucleoside triphosphate hydrolases"/>
    <property type="match status" value="2"/>
</dbReference>
<dbReference type="SMART" id="SM00490">
    <property type="entry name" value="HELICc"/>
    <property type="match status" value="1"/>
</dbReference>
<name>A0A6L5Z180_9RHOB</name>
<dbReference type="Proteomes" id="UP000474957">
    <property type="component" value="Unassembled WGS sequence"/>
</dbReference>
<dbReference type="AlphaFoldDB" id="A0A6L5Z180"/>
<dbReference type="PROSITE" id="PS51192">
    <property type="entry name" value="HELICASE_ATP_BIND_1"/>
    <property type="match status" value="1"/>
</dbReference>
<dbReference type="Pfam" id="PF08482">
    <property type="entry name" value="HrpB_C"/>
    <property type="match status" value="1"/>
</dbReference>
<organism evidence="8 9">
    <name type="scientific">Halovulum marinum</name>
    <dbReference type="NCBI Taxonomy" id="2662447"/>
    <lineage>
        <taxon>Bacteria</taxon>
        <taxon>Pseudomonadati</taxon>
        <taxon>Pseudomonadota</taxon>
        <taxon>Alphaproteobacteria</taxon>
        <taxon>Rhodobacterales</taxon>
        <taxon>Paracoccaceae</taxon>
        <taxon>Halovulum</taxon>
    </lineage>
</organism>
<dbReference type="InterPro" id="IPR010225">
    <property type="entry name" value="HrpB"/>
</dbReference>
<dbReference type="GO" id="GO:0003676">
    <property type="term" value="F:nucleic acid binding"/>
    <property type="evidence" value="ECO:0007669"/>
    <property type="project" value="InterPro"/>
</dbReference>
<evidence type="ECO:0000313" key="8">
    <source>
        <dbReference type="EMBL" id="MSU89744.1"/>
    </source>
</evidence>
<reference evidence="8 9" key="1">
    <citation type="submission" date="2019-10" db="EMBL/GenBank/DDBJ databases">
        <title>Cognatihalovulum marinum gen. nov. sp. nov., a new member of the family Rhodobacteraceae isolated from deep seawater of the Northwest Indian Ocean.</title>
        <authorList>
            <person name="Ruan C."/>
            <person name="Wang J."/>
            <person name="Zheng X."/>
            <person name="Song L."/>
            <person name="Zhu Y."/>
            <person name="Huang Y."/>
            <person name="Lu Z."/>
            <person name="Du W."/>
            <person name="Huang L."/>
            <person name="Dai X."/>
        </authorList>
    </citation>
    <scope>NUCLEOTIDE SEQUENCE [LARGE SCALE GENOMIC DNA]</scope>
    <source>
        <strain evidence="8 9">2CG4</strain>
    </source>
</reference>
<keyword evidence="4" id="KW-0067">ATP-binding</keyword>
<evidence type="ECO:0000259" key="7">
    <source>
        <dbReference type="PROSITE" id="PS51194"/>
    </source>
</evidence>
<dbReference type="Gene3D" id="3.40.50.300">
    <property type="entry name" value="P-loop containing nucleotide triphosphate hydrolases"/>
    <property type="match status" value="2"/>
</dbReference>
<dbReference type="PANTHER" id="PTHR43519:SF1">
    <property type="entry name" value="ATP-DEPENDENT RNA HELICASE HRPB"/>
    <property type="match status" value="1"/>
</dbReference>
<evidence type="ECO:0000256" key="4">
    <source>
        <dbReference type="ARBA" id="ARBA00022840"/>
    </source>
</evidence>
<evidence type="ECO:0000313" key="9">
    <source>
        <dbReference type="Proteomes" id="UP000474957"/>
    </source>
</evidence>
<evidence type="ECO:0000256" key="1">
    <source>
        <dbReference type="ARBA" id="ARBA00022741"/>
    </source>
</evidence>
<evidence type="ECO:0000259" key="6">
    <source>
        <dbReference type="PROSITE" id="PS51192"/>
    </source>
</evidence>
<keyword evidence="3 8" id="KW-0347">Helicase</keyword>
<dbReference type="Pfam" id="PF00270">
    <property type="entry name" value="DEAD"/>
    <property type="match status" value="1"/>
</dbReference>
<evidence type="ECO:0000256" key="5">
    <source>
        <dbReference type="SAM" id="MobiDB-lite"/>
    </source>
</evidence>
<keyword evidence="9" id="KW-1185">Reference proteome</keyword>
<dbReference type="GO" id="GO:0004386">
    <property type="term" value="F:helicase activity"/>
    <property type="evidence" value="ECO:0007669"/>
    <property type="project" value="UniProtKB-KW"/>
</dbReference>
<dbReference type="NCBIfam" id="TIGR01970">
    <property type="entry name" value="DEAH_box_HrpB"/>
    <property type="match status" value="1"/>
</dbReference>
<feature type="domain" description="Helicase ATP-binding" evidence="6">
    <location>
        <begin position="15"/>
        <end position="176"/>
    </location>
</feature>
<protein>
    <submittedName>
        <fullName evidence="8">ATP-dependent helicase HrpB</fullName>
    </submittedName>
</protein>
<feature type="region of interest" description="Disordered" evidence="5">
    <location>
        <begin position="789"/>
        <end position="816"/>
    </location>
</feature>
<dbReference type="GO" id="GO:0016787">
    <property type="term" value="F:hydrolase activity"/>
    <property type="evidence" value="ECO:0007669"/>
    <property type="project" value="UniProtKB-KW"/>
</dbReference>
<dbReference type="Gene3D" id="1.20.120.1080">
    <property type="match status" value="1"/>
</dbReference>
<accession>A0A6L5Z180</accession>
<comment type="caution">
    <text evidence="8">The sequence shown here is derived from an EMBL/GenBank/DDBJ whole genome shotgun (WGS) entry which is preliminary data.</text>
</comment>
<gene>
    <name evidence="8" type="primary">hrpB</name>
    <name evidence="8" type="ORF">GE300_08945</name>
</gene>
<dbReference type="CDD" id="cd17990">
    <property type="entry name" value="DEXHc_HrpB"/>
    <property type="match status" value="1"/>
</dbReference>
<dbReference type="InterPro" id="IPR027417">
    <property type="entry name" value="P-loop_NTPase"/>
</dbReference>
<dbReference type="InterPro" id="IPR048333">
    <property type="entry name" value="HA2_WH"/>
</dbReference>
<dbReference type="InterPro" id="IPR013689">
    <property type="entry name" value="RNA_helicase_ATP-dep_HrpB_C"/>
</dbReference>
<sequence length="816" mass="85960">MAGELPIVAVLGAVVDAVRGAGACVVQAPPGAGKTTQVPLALDAAGVVRGKILMLEPRRVAARAAAERLAELLGEAPGGAVGYRMRGASVAGSRIEVITEGILTRMLQADPELSGVGCVIFDEFHERALQADLGLALVLEVRGALREDLAVLAMSATLDAGFVAGLIGGAPVVTSQGRAFPVETRYLERPLGPGTLVGRGFVSGAVELVQRAAAETTGDMLVFLPGQGEIGRVAGALKLDAEVLPLHGGLPFKAQRAALRPGQGRRVVLATAIAETSLTIPGVRVVVDCGRARRARLDPASGMSRLVTERVTRAESEQRRGRAGRVAEGICYRMWAKGEEGALAPFPPPEIETADLVPLALELAIWGAADPAGLPFPTPPAPAAYAVARQLLAELGALDAGGALTDRGRAMGALPVHPRLARMLLEGGAAAADLAALAEARDPLPGAPADMGLRLEALADTARFEATRPYRADRGRLGEIRAEAKRLRRLAPDGRALSPGAMAALAWPDRVGLRRPGDDPRYLLSGGSGAFLDPGDTLGGQRMLVALDLDGDRREARIRRALPVQEADLRALFADRITEQKLCRWSRRHRQVEARVQERLGALVLSDSAWKDAPDDARIPALLEGVRDLGLPALNWSAAAQGLRARAEWLRRAGADLPDMGEQALLGALEDWLAPFLPGVRSFGALAAMDLHPALAARLGPAGEAALRQRAPTHFTAPTGTNVRIDYSGAQPEIAIRLQEMFGLATHPSVAGVPLLVTLLSPAQRPVQTTADLPGFWASGYADVRKDLRGRYPKHPWPEDPLAAAPTRRAKRAGQG</sequence>
<dbReference type="RefSeq" id="WP_154446230.1">
    <property type="nucleotide sequence ID" value="NZ_WIND01000005.1"/>
</dbReference>
<dbReference type="InterPro" id="IPR011545">
    <property type="entry name" value="DEAD/DEAH_box_helicase_dom"/>
</dbReference>
<dbReference type="GO" id="GO:0005524">
    <property type="term" value="F:ATP binding"/>
    <property type="evidence" value="ECO:0007669"/>
    <property type="project" value="UniProtKB-KW"/>
</dbReference>
<dbReference type="PANTHER" id="PTHR43519">
    <property type="entry name" value="ATP-DEPENDENT RNA HELICASE HRPB"/>
    <property type="match status" value="1"/>
</dbReference>
<proteinExistence type="predicted"/>
<dbReference type="Pfam" id="PF04408">
    <property type="entry name" value="WHD_HA2"/>
    <property type="match status" value="1"/>
</dbReference>
<dbReference type="PIRSF" id="PIRSF005496">
    <property type="entry name" value="ATP_hel_hrpB"/>
    <property type="match status" value="1"/>
</dbReference>
<keyword evidence="1" id="KW-0547">Nucleotide-binding</keyword>
<dbReference type="EMBL" id="WIND01000005">
    <property type="protein sequence ID" value="MSU89744.1"/>
    <property type="molecule type" value="Genomic_DNA"/>
</dbReference>
<dbReference type="InterPro" id="IPR001650">
    <property type="entry name" value="Helicase_C-like"/>
</dbReference>
<dbReference type="InterPro" id="IPR007502">
    <property type="entry name" value="Helicase-assoc_dom"/>
</dbReference>
<dbReference type="InterPro" id="IPR049614">
    <property type="entry name" value="HrpB_DEXH"/>
</dbReference>
<dbReference type="PROSITE" id="PS51194">
    <property type="entry name" value="HELICASE_CTER"/>
    <property type="match status" value="1"/>
</dbReference>
<evidence type="ECO:0000256" key="2">
    <source>
        <dbReference type="ARBA" id="ARBA00022801"/>
    </source>
</evidence>
<evidence type="ECO:0000256" key="3">
    <source>
        <dbReference type="ARBA" id="ARBA00022806"/>
    </source>
</evidence>
<keyword evidence="2" id="KW-0378">Hydrolase</keyword>
<dbReference type="Pfam" id="PF00271">
    <property type="entry name" value="Helicase_C"/>
    <property type="match status" value="1"/>
</dbReference>
<dbReference type="SMART" id="SM00847">
    <property type="entry name" value="HA2"/>
    <property type="match status" value="1"/>
</dbReference>
<dbReference type="InterPro" id="IPR014001">
    <property type="entry name" value="Helicase_ATP-bd"/>
</dbReference>